<evidence type="ECO:0000256" key="4">
    <source>
        <dbReference type="ARBA" id="ARBA00022807"/>
    </source>
</evidence>
<dbReference type="InterPro" id="IPR038765">
    <property type="entry name" value="Papain-like_cys_pep_sf"/>
</dbReference>
<sequence>MSVGEFVAGVDRLLTRGHGLFPAGGCGEGGQVFAAGAGRGPVPAAPGGDSSLTGGATAAGGAYQQAQTGTDGLDEGSGQAVTDGGAVGAQGRAASGLIRDQARAVGAATAGLGRSPAGAQLIMATMDQHLAAMQRQLDQTTAQNRLLALRLRELAAGYRGTGLAGMGGMPLSGLGGLASGGGAGGGLSGLSGVTGLASGIPASLMGSLRSGGGEPSGEPGAWMFGGDRRGSATALRAVQYAETKLGCPYVWGATGPRTYDCSGLVMDAYAHTGVRLPRMTYDMIRVGTPVDRADVRAGDLVFSDFSGRGPEHVQLAVSSTKVIEAPTPGGHVQYSGFPRGRVVVKRIVG</sequence>
<evidence type="ECO:0000256" key="3">
    <source>
        <dbReference type="ARBA" id="ARBA00022801"/>
    </source>
</evidence>
<dbReference type="Pfam" id="PF00877">
    <property type="entry name" value="NLPC_P60"/>
    <property type="match status" value="1"/>
</dbReference>
<keyword evidence="9" id="KW-1185">Reference proteome</keyword>
<reference evidence="8 9" key="1">
    <citation type="submission" date="2016-12" db="EMBL/GenBank/DDBJ databases">
        <title>The new phylogeny of genus Mycobacterium.</title>
        <authorList>
            <person name="Tortoli E."/>
            <person name="Trovato A."/>
            <person name="Cirillo D.M."/>
        </authorList>
    </citation>
    <scope>NUCLEOTIDE SEQUENCE [LARGE SCALE GENOMIC DNA]</scope>
    <source>
        <strain evidence="8 9">DSM 45069</strain>
    </source>
</reference>
<dbReference type="PANTHER" id="PTHR47359:SF3">
    <property type="entry name" value="NLP_P60 DOMAIN-CONTAINING PROTEIN-RELATED"/>
    <property type="match status" value="1"/>
</dbReference>
<keyword evidence="3" id="KW-0378">Hydrolase</keyword>
<feature type="coiled-coil region" evidence="5">
    <location>
        <begin position="123"/>
        <end position="150"/>
    </location>
</feature>
<dbReference type="SUPFAM" id="SSF54001">
    <property type="entry name" value="Cysteine proteinases"/>
    <property type="match status" value="1"/>
</dbReference>
<evidence type="ECO:0000256" key="1">
    <source>
        <dbReference type="ARBA" id="ARBA00007074"/>
    </source>
</evidence>
<evidence type="ECO:0000256" key="5">
    <source>
        <dbReference type="SAM" id="Coils"/>
    </source>
</evidence>
<evidence type="ECO:0000259" key="7">
    <source>
        <dbReference type="PROSITE" id="PS51935"/>
    </source>
</evidence>
<evidence type="ECO:0000313" key="8">
    <source>
        <dbReference type="EMBL" id="ORA09103.1"/>
    </source>
</evidence>
<dbReference type="GO" id="GO:0008234">
    <property type="term" value="F:cysteine-type peptidase activity"/>
    <property type="evidence" value="ECO:0007669"/>
    <property type="project" value="UniProtKB-KW"/>
</dbReference>
<gene>
    <name evidence="8" type="ORF">BST14_22640</name>
</gene>
<organism evidence="8 9">
    <name type="scientific">Mycobacterium arosiense ATCC BAA-1401 = DSM 45069</name>
    <dbReference type="NCBI Taxonomy" id="1265311"/>
    <lineage>
        <taxon>Bacteria</taxon>
        <taxon>Bacillati</taxon>
        <taxon>Actinomycetota</taxon>
        <taxon>Actinomycetes</taxon>
        <taxon>Mycobacteriales</taxon>
        <taxon>Mycobacteriaceae</taxon>
        <taxon>Mycobacterium</taxon>
        <taxon>Mycobacterium avium complex (MAC)</taxon>
    </lineage>
</organism>
<dbReference type="PANTHER" id="PTHR47359">
    <property type="entry name" value="PEPTIDOGLYCAN DL-ENDOPEPTIDASE CWLO"/>
    <property type="match status" value="1"/>
</dbReference>
<evidence type="ECO:0000256" key="6">
    <source>
        <dbReference type="SAM" id="MobiDB-lite"/>
    </source>
</evidence>
<dbReference type="PROSITE" id="PS51935">
    <property type="entry name" value="NLPC_P60"/>
    <property type="match status" value="1"/>
</dbReference>
<protein>
    <recommendedName>
        <fullName evidence="7">NlpC/P60 domain-containing protein</fullName>
    </recommendedName>
</protein>
<name>A0A1W9Z8Y8_MYCAI</name>
<dbReference type="GO" id="GO:0006508">
    <property type="term" value="P:proteolysis"/>
    <property type="evidence" value="ECO:0007669"/>
    <property type="project" value="UniProtKB-KW"/>
</dbReference>
<evidence type="ECO:0000313" key="9">
    <source>
        <dbReference type="Proteomes" id="UP000192707"/>
    </source>
</evidence>
<dbReference type="Proteomes" id="UP000192707">
    <property type="component" value="Unassembled WGS sequence"/>
</dbReference>
<comment type="caution">
    <text evidence="8">The sequence shown here is derived from an EMBL/GenBank/DDBJ whole genome shotgun (WGS) entry which is preliminary data.</text>
</comment>
<dbReference type="InterPro" id="IPR051794">
    <property type="entry name" value="PG_Endopeptidase_C40"/>
</dbReference>
<feature type="region of interest" description="Disordered" evidence="6">
    <location>
        <begin position="63"/>
        <end position="85"/>
    </location>
</feature>
<keyword evidence="2" id="KW-0645">Protease</keyword>
<proteinExistence type="inferred from homology"/>
<dbReference type="AlphaFoldDB" id="A0A1W9Z8Y8"/>
<keyword evidence="4" id="KW-0788">Thiol protease</keyword>
<dbReference type="EMBL" id="MVHG01000082">
    <property type="protein sequence ID" value="ORA09103.1"/>
    <property type="molecule type" value="Genomic_DNA"/>
</dbReference>
<dbReference type="Gene3D" id="3.90.1720.10">
    <property type="entry name" value="endopeptidase domain like (from Nostoc punctiforme)"/>
    <property type="match status" value="1"/>
</dbReference>
<dbReference type="InterPro" id="IPR000064">
    <property type="entry name" value="NLP_P60_dom"/>
</dbReference>
<accession>A0A1W9Z8Y8</accession>
<keyword evidence="5" id="KW-0175">Coiled coil</keyword>
<evidence type="ECO:0000256" key="2">
    <source>
        <dbReference type="ARBA" id="ARBA00022670"/>
    </source>
</evidence>
<feature type="domain" description="NlpC/P60" evidence="7">
    <location>
        <begin position="231"/>
        <end position="349"/>
    </location>
</feature>
<comment type="similarity">
    <text evidence="1">Belongs to the peptidase C40 family.</text>
</comment>